<evidence type="ECO:0000313" key="9">
    <source>
        <dbReference type="EMBL" id="CBY34771.1"/>
    </source>
</evidence>
<evidence type="ECO:0000256" key="2">
    <source>
        <dbReference type="ARBA" id="ARBA00009457"/>
    </source>
</evidence>
<dbReference type="AlphaFoldDB" id="E4YGZ7"/>
<dbReference type="PANTHER" id="PTHR10926:SF0">
    <property type="entry name" value="CDC50, ISOFORM A"/>
    <property type="match status" value="1"/>
</dbReference>
<proteinExistence type="inferred from homology"/>
<accession>E4YGZ7</accession>
<comment type="similarity">
    <text evidence="2 6">Belongs to the CDC50/LEM3 family.</text>
</comment>
<gene>
    <name evidence="9" type="ORF">GSOID_T00024807001</name>
</gene>
<dbReference type="Proteomes" id="UP000011014">
    <property type="component" value="Unassembled WGS sequence"/>
</dbReference>
<feature type="region of interest" description="Disordered" evidence="7">
    <location>
        <begin position="1"/>
        <end position="26"/>
    </location>
</feature>
<dbReference type="InterPro" id="IPR005045">
    <property type="entry name" value="CDC50/LEM3_fam"/>
</dbReference>
<evidence type="ECO:0000256" key="6">
    <source>
        <dbReference type="PIRNR" id="PIRNR015840"/>
    </source>
</evidence>
<sequence length="413" mass="46300">MSDGVRNRNNIGGSGSKSSIRSKKPDNSAFKQQRLPAWQPVLTAKSVLPIFFIVGIIFIPIGSLILVASNGVQEVEQMYTDCQAQFTFTTHPPTLADITDVSADEKSCKTIYDEWIDTFSSGTAPNGNPPTCICKQNFEIAETMNTPIFAYYRLTNYYQNHRRYVKSRDDTQLLAEKSYISTEADGDCSPYDKIGERPIAPCGAIANSLFNDTFFIRRCGDAGVECTALQPDNIIDPTDANGFNAIKMTGEDIAWKTDKSQKFDPNKETGNETFLSGTERPLNWRTDVHKLGTADDDLTYRHLSGSSGVGFRNEDFIVWMRTAAFPTFRKLYRKIQDNGADLQPGNYELLTYYNYPVHRFGGGKFFVLATTSWIGGKNLFLGWTYAIVGGICLIVMLFLLCISRRNHNRRSIV</sequence>
<feature type="transmembrane region" description="Helical" evidence="8">
    <location>
        <begin position="47"/>
        <end position="68"/>
    </location>
</feature>
<dbReference type="PIRSF" id="PIRSF015840">
    <property type="entry name" value="DUF284_TM_euk"/>
    <property type="match status" value="1"/>
</dbReference>
<evidence type="ECO:0000256" key="8">
    <source>
        <dbReference type="SAM" id="Phobius"/>
    </source>
</evidence>
<evidence type="ECO:0000256" key="4">
    <source>
        <dbReference type="ARBA" id="ARBA00022989"/>
    </source>
</evidence>
<feature type="compositionally biased region" description="Low complexity" evidence="7">
    <location>
        <begin position="7"/>
        <end position="19"/>
    </location>
</feature>
<evidence type="ECO:0000256" key="3">
    <source>
        <dbReference type="ARBA" id="ARBA00022692"/>
    </source>
</evidence>
<evidence type="ECO:0000256" key="5">
    <source>
        <dbReference type="ARBA" id="ARBA00023136"/>
    </source>
</evidence>
<keyword evidence="3 8" id="KW-0812">Transmembrane</keyword>
<reference evidence="9" key="1">
    <citation type="journal article" date="2010" name="Science">
        <title>Plasticity of animal genome architecture unmasked by rapid evolution of a pelagic tunicate.</title>
        <authorList>
            <person name="Denoeud F."/>
            <person name="Henriet S."/>
            <person name="Mungpakdee S."/>
            <person name="Aury J.M."/>
            <person name="Da Silva C."/>
            <person name="Brinkmann H."/>
            <person name="Mikhaleva J."/>
            <person name="Olsen L.C."/>
            <person name="Jubin C."/>
            <person name="Canestro C."/>
            <person name="Bouquet J.M."/>
            <person name="Danks G."/>
            <person name="Poulain J."/>
            <person name="Campsteijn C."/>
            <person name="Adamski M."/>
            <person name="Cross I."/>
            <person name="Yadetie F."/>
            <person name="Muffato M."/>
            <person name="Louis A."/>
            <person name="Butcher S."/>
            <person name="Tsagkogeorga G."/>
            <person name="Konrad A."/>
            <person name="Singh S."/>
            <person name="Jensen M.F."/>
            <person name="Cong E.H."/>
            <person name="Eikeseth-Otteraa H."/>
            <person name="Noel B."/>
            <person name="Anthouard V."/>
            <person name="Porcel B.M."/>
            <person name="Kachouri-Lafond R."/>
            <person name="Nishino A."/>
            <person name="Ugolini M."/>
            <person name="Chourrout P."/>
            <person name="Nishida H."/>
            <person name="Aasland R."/>
            <person name="Huzurbazar S."/>
            <person name="Westhof E."/>
            <person name="Delsuc F."/>
            <person name="Lehrach H."/>
            <person name="Reinhardt R."/>
            <person name="Weissenbach J."/>
            <person name="Roy S.W."/>
            <person name="Artiguenave F."/>
            <person name="Postlethwait J.H."/>
            <person name="Manak J.R."/>
            <person name="Thompson E.M."/>
            <person name="Jaillon O."/>
            <person name="Du Pasquier L."/>
            <person name="Boudinot P."/>
            <person name="Liberles D.A."/>
            <person name="Volff J.N."/>
            <person name="Philippe H."/>
            <person name="Lenhard B."/>
            <person name="Roest Crollius H."/>
            <person name="Wincker P."/>
            <person name="Chourrout D."/>
        </authorList>
    </citation>
    <scope>NUCLEOTIDE SEQUENCE [LARGE SCALE GENOMIC DNA]</scope>
</reference>
<dbReference type="GO" id="GO:0005783">
    <property type="term" value="C:endoplasmic reticulum"/>
    <property type="evidence" value="ECO:0007669"/>
    <property type="project" value="TreeGrafter"/>
</dbReference>
<keyword evidence="5 6" id="KW-0472">Membrane</keyword>
<dbReference type="GO" id="GO:0005886">
    <property type="term" value="C:plasma membrane"/>
    <property type="evidence" value="ECO:0007669"/>
    <property type="project" value="TreeGrafter"/>
</dbReference>
<organism evidence="9">
    <name type="scientific">Oikopleura dioica</name>
    <name type="common">Tunicate</name>
    <dbReference type="NCBI Taxonomy" id="34765"/>
    <lineage>
        <taxon>Eukaryota</taxon>
        <taxon>Metazoa</taxon>
        <taxon>Chordata</taxon>
        <taxon>Tunicata</taxon>
        <taxon>Appendicularia</taxon>
        <taxon>Copelata</taxon>
        <taxon>Oikopleuridae</taxon>
        <taxon>Oikopleura</taxon>
    </lineage>
</organism>
<keyword evidence="4 8" id="KW-1133">Transmembrane helix</keyword>
<protein>
    <recommendedName>
        <fullName evidence="6">Cell cycle control protein</fullName>
    </recommendedName>
</protein>
<evidence type="ECO:0000256" key="7">
    <source>
        <dbReference type="SAM" id="MobiDB-lite"/>
    </source>
</evidence>
<dbReference type="GO" id="GO:0005794">
    <property type="term" value="C:Golgi apparatus"/>
    <property type="evidence" value="ECO:0007669"/>
    <property type="project" value="TreeGrafter"/>
</dbReference>
<evidence type="ECO:0000256" key="1">
    <source>
        <dbReference type="ARBA" id="ARBA00004141"/>
    </source>
</evidence>
<dbReference type="Pfam" id="PF03381">
    <property type="entry name" value="CDC50"/>
    <property type="match status" value="1"/>
</dbReference>
<feature type="transmembrane region" description="Helical" evidence="8">
    <location>
        <begin position="380"/>
        <end position="402"/>
    </location>
</feature>
<name>E4YGZ7_OIKDI</name>
<dbReference type="PANTHER" id="PTHR10926">
    <property type="entry name" value="CELL CYCLE CONTROL PROTEIN 50"/>
    <property type="match status" value="1"/>
</dbReference>
<comment type="subcellular location">
    <subcellularLocation>
        <location evidence="1">Membrane</location>
        <topology evidence="1">Multi-pass membrane protein</topology>
    </subcellularLocation>
</comment>
<dbReference type="EMBL" id="FN654543">
    <property type="protein sequence ID" value="CBY34771.1"/>
    <property type="molecule type" value="Genomic_DNA"/>
</dbReference>